<dbReference type="InterPro" id="IPR050266">
    <property type="entry name" value="AB_hydrolase_sf"/>
</dbReference>
<dbReference type="PANTHER" id="PTHR43798:SF33">
    <property type="entry name" value="HYDROLASE, PUTATIVE (AFU_ORTHOLOGUE AFUA_2G14860)-RELATED"/>
    <property type="match status" value="1"/>
</dbReference>
<name>A0ABP0CUR4_9PEZI</name>
<dbReference type="PRINTS" id="PR00412">
    <property type="entry name" value="EPOXHYDRLASE"/>
</dbReference>
<dbReference type="Proteomes" id="UP001642406">
    <property type="component" value="Unassembled WGS sequence"/>
</dbReference>
<dbReference type="InterPro" id="IPR000639">
    <property type="entry name" value="Epox_hydrolase-like"/>
</dbReference>
<gene>
    <name evidence="2" type="ORF">SBRCBS47491_009041</name>
</gene>
<dbReference type="Pfam" id="PF00561">
    <property type="entry name" value="Abhydrolase_1"/>
    <property type="match status" value="1"/>
</dbReference>
<comment type="caution">
    <text evidence="2">The sequence shown here is derived from an EMBL/GenBank/DDBJ whole genome shotgun (WGS) entry which is preliminary data.</text>
</comment>
<dbReference type="SUPFAM" id="SSF53474">
    <property type="entry name" value="alpha/beta-Hydrolases"/>
    <property type="match status" value="1"/>
</dbReference>
<dbReference type="InterPro" id="IPR029058">
    <property type="entry name" value="AB_hydrolase_fold"/>
</dbReference>
<evidence type="ECO:0000313" key="2">
    <source>
        <dbReference type="EMBL" id="CAK7234710.1"/>
    </source>
</evidence>
<proteinExistence type="predicted"/>
<accession>A0ABP0CUR4</accession>
<dbReference type="PANTHER" id="PTHR43798">
    <property type="entry name" value="MONOACYLGLYCEROL LIPASE"/>
    <property type="match status" value="1"/>
</dbReference>
<keyword evidence="3" id="KW-1185">Reference proteome</keyword>
<reference evidence="2 3" key="1">
    <citation type="submission" date="2024-01" db="EMBL/GenBank/DDBJ databases">
        <authorList>
            <person name="Allen C."/>
            <person name="Tagirdzhanova G."/>
        </authorList>
    </citation>
    <scope>NUCLEOTIDE SEQUENCE [LARGE SCALE GENOMIC DNA]</scope>
</reference>
<dbReference type="InterPro" id="IPR000073">
    <property type="entry name" value="AB_hydrolase_1"/>
</dbReference>
<feature type="domain" description="AB hydrolase-1" evidence="1">
    <location>
        <begin position="32"/>
        <end position="323"/>
    </location>
</feature>
<protein>
    <recommendedName>
        <fullName evidence="1">AB hydrolase-1 domain-containing protein</fullName>
    </recommendedName>
</protein>
<organism evidence="2 3">
    <name type="scientific">Sporothrix bragantina</name>
    <dbReference type="NCBI Taxonomy" id="671064"/>
    <lineage>
        <taxon>Eukaryota</taxon>
        <taxon>Fungi</taxon>
        <taxon>Dikarya</taxon>
        <taxon>Ascomycota</taxon>
        <taxon>Pezizomycotina</taxon>
        <taxon>Sordariomycetes</taxon>
        <taxon>Sordariomycetidae</taxon>
        <taxon>Ophiostomatales</taxon>
        <taxon>Ophiostomataceae</taxon>
        <taxon>Sporothrix</taxon>
    </lineage>
</organism>
<sequence length="338" mass="37720">MDGFSKKTLVTKRSLKYTYYVSPEGEASEKHPALLFLHGFPDSAHLWTDVIAALGPVPNKIIVPDCLGYAGTDKPEDMAMYVYDGQAADLQDILEAETIPTGPKTVVIGHDWGSVLAQRLYLHHRSLFKGVVLVNTGYIVPSSDKFDLEAANSFTEKLLGYPQLAYWELFTASDAADIINPRLEQMWLALHADRPHWMKEMFCVKGAMRDFLLEGDKSLPLKSYATGPKHRQHFLDQFSQANGGFEGALQMYKTTANNMQGNAFAKLPPMDLTINVPVLYIICTDDAVCRPELMMDPAKAKGLVPKVRDVVLDCGHWSPMEKPNDIAAELRVFLEKDV</sequence>
<dbReference type="Gene3D" id="3.40.50.1820">
    <property type="entry name" value="alpha/beta hydrolase"/>
    <property type="match status" value="1"/>
</dbReference>
<evidence type="ECO:0000259" key="1">
    <source>
        <dbReference type="Pfam" id="PF00561"/>
    </source>
</evidence>
<dbReference type="EMBL" id="CAWUHC010000131">
    <property type="protein sequence ID" value="CAK7234710.1"/>
    <property type="molecule type" value="Genomic_DNA"/>
</dbReference>
<evidence type="ECO:0000313" key="3">
    <source>
        <dbReference type="Proteomes" id="UP001642406"/>
    </source>
</evidence>